<organism evidence="1 2">
    <name type="scientific">Halorubrum glutamatedens</name>
    <dbReference type="NCBI Taxonomy" id="2707018"/>
    <lineage>
        <taxon>Archaea</taxon>
        <taxon>Methanobacteriati</taxon>
        <taxon>Methanobacteriota</taxon>
        <taxon>Stenosarchaea group</taxon>
        <taxon>Halobacteria</taxon>
        <taxon>Halobacteriales</taxon>
        <taxon>Haloferacaceae</taxon>
        <taxon>Halorubrum</taxon>
    </lineage>
</organism>
<name>A0ABD5QMN2_9EURY</name>
<accession>A0ABD5QMN2</accession>
<keyword evidence="2" id="KW-1185">Reference proteome</keyword>
<gene>
    <name evidence="1" type="ORF">ACFPJA_02050</name>
</gene>
<dbReference type="Pfam" id="PF06067">
    <property type="entry name" value="DUF932"/>
    <property type="match status" value="1"/>
</dbReference>
<dbReference type="AlphaFoldDB" id="A0ABD5QMN2"/>
<dbReference type="EMBL" id="JBHSKV010000001">
    <property type="protein sequence ID" value="MFC5133512.1"/>
    <property type="molecule type" value="Genomic_DNA"/>
</dbReference>
<evidence type="ECO:0000313" key="2">
    <source>
        <dbReference type="Proteomes" id="UP001596145"/>
    </source>
</evidence>
<protein>
    <submittedName>
        <fullName evidence="1">DUF932 domain-containing protein</fullName>
    </submittedName>
</protein>
<dbReference type="RefSeq" id="WP_238987584.1">
    <property type="nucleotide sequence ID" value="NZ_JBHSKV010000001.1"/>
</dbReference>
<proteinExistence type="predicted"/>
<dbReference type="InterPro" id="IPR026325">
    <property type="entry name" value="DUF932"/>
</dbReference>
<comment type="caution">
    <text evidence="1">The sequence shown here is derived from an EMBL/GenBank/DDBJ whole genome shotgun (WGS) entry which is preliminary data.</text>
</comment>
<sequence length="284" mass="31753">MWLDDGRLVGDVSSSEDWYNVIQYGEILEGVGNAVEQYDGAIDVEGQVSISGSGHKMTGKVDFYGDTTIEPVDGDEINLGLKVRSGHSGFHGLKYDVGAYRQVCSNGMMAFVSDMHVEQSHQDPYNPGLAHQAVDAVVEGADEVEDRLEDAQEREFQNYDEALLVLMDTGIDQYFDEPVDTFRDALDEEVDSDVPSLYDTYNAATRALTHYVDDDVPQYALDNGYEDASQLLDYGNYGLPDADYLGEQAVENRANQYIDQPDETDPYWDGERETVRDLRQAYAD</sequence>
<dbReference type="Proteomes" id="UP001596145">
    <property type="component" value="Unassembled WGS sequence"/>
</dbReference>
<reference evidence="1 2" key="1">
    <citation type="journal article" date="2019" name="Int. J. Syst. Evol. Microbiol.">
        <title>The Global Catalogue of Microorganisms (GCM) 10K type strain sequencing project: providing services to taxonomists for standard genome sequencing and annotation.</title>
        <authorList>
            <consortium name="The Broad Institute Genomics Platform"/>
            <consortium name="The Broad Institute Genome Sequencing Center for Infectious Disease"/>
            <person name="Wu L."/>
            <person name="Ma J."/>
        </authorList>
    </citation>
    <scope>NUCLEOTIDE SEQUENCE [LARGE SCALE GENOMIC DNA]</scope>
    <source>
        <strain evidence="1 2">CGMCC 1.16026</strain>
    </source>
</reference>
<evidence type="ECO:0000313" key="1">
    <source>
        <dbReference type="EMBL" id="MFC5133512.1"/>
    </source>
</evidence>